<evidence type="ECO:0000313" key="1">
    <source>
        <dbReference type="EMBL" id="MFD2568091.1"/>
    </source>
</evidence>
<proteinExistence type="predicted"/>
<dbReference type="RefSeq" id="WP_379666800.1">
    <property type="nucleotide sequence ID" value="NZ_JBHULH010000008.1"/>
</dbReference>
<sequence length="469" mass="55316">MKKVDDISEGFLNLEKKLNLFEYRFSNILIWDYIRYGIYLEIKKKTSKDTVAKTSLKSSLFKSIFLLLKSFFDFLINFSCYKVSLDKDIIFLGHPRKVFEDSHYIDKYCNEIIEELHKEFSVKTLDLPFRLKHYKNEGVIDSKYLDVYEYLMIFAPYLVRTRLTEEEENFMEKIKSEIEKEFLVDINVSSHVKKGLKQYKILQKRIDKLFVKNTPKCLICVDGYDFIKKLFIEKANKHSIPTIELQHGAVGYFHIAYRYHKLENPLYSFPKCFFIWGEHWDKYLLLPEGKFSKVVGFPYLEKRVLAKKSTEKNILVISQWTIGFELIKKVNELAEQLPEYNFLFKLHPNEIDEFGRYKSSIKAENISIVGNEIGLYDLFNKSIAQIGVYSTALIEGLAFNLPTFIVPINGHNVFAEFINERIMIKLTSFDDIVNELESKISSTYTKNKVWHEEALANNIREIKLIVQNH</sequence>
<organism evidence="1 2">
    <name type="scientific">Pseudotenacibaculum haliotis</name>
    <dbReference type="NCBI Taxonomy" id="1862138"/>
    <lineage>
        <taxon>Bacteria</taxon>
        <taxon>Pseudomonadati</taxon>
        <taxon>Bacteroidota</taxon>
        <taxon>Flavobacteriia</taxon>
        <taxon>Flavobacteriales</taxon>
        <taxon>Flavobacteriaceae</taxon>
        <taxon>Pseudotenacibaculum</taxon>
    </lineage>
</organism>
<evidence type="ECO:0000313" key="2">
    <source>
        <dbReference type="Proteomes" id="UP001597508"/>
    </source>
</evidence>
<keyword evidence="2" id="KW-1185">Reference proteome</keyword>
<dbReference type="EMBL" id="JBHULH010000008">
    <property type="protein sequence ID" value="MFD2568091.1"/>
    <property type="molecule type" value="Genomic_DNA"/>
</dbReference>
<dbReference type="SUPFAM" id="SSF53756">
    <property type="entry name" value="UDP-Glycosyltransferase/glycogen phosphorylase"/>
    <property type="match status" value="1"/>
</dbReference>
<reference evidence="2" key="1">
    <citation type="journal article" date="2019" name="Int. J. Syst. Evol. Microbiol.">
        <title>The Global Catalogue of Microorganisms (GCM) 10K type strain sequencing project: providing services to taxonomists for standard genome sequencing and annotation.</title>
        <authorList>
            <consortium name="The Broad Institute Genomics Platform"/>
            <consortium name="The Broad Institute Genome Sequencing Center for Infectious Disease"/>
            <person name="Wu L."/>
            <person name="Ma J."/>
        </authorList>
    </citation>
    <scope>NUCLEOTIDE SEQUENCE [LARGE SCALE GENOMIC DNA]</scope>
    <source>
        <strain evidence="2">KCTC 52127</strain>
    </source>
</reference>
<comment type="caution">
    <text evidence="1">The sequence shown here is derived from an EMBL/GenBank/DDBJ whole genome shotgun (WGS) entry which is preliminary data.</text>
</comment>
<protein>
    <submittedName>
        <fullName evidence="1">Uncharacterized protein</fullName>
    </submittedName>
</protein>
<dbReference type="Proteomes" id="UP001597508">
    <property type="component" value="Unassembled WGS sequence"/>
</dbReference>
<accession>A0ABW5LVI5</accession>
<name>A0ABW5LVI5_9FLAO</name>
<gene>
    <name evidence="1" type="ORF">ACFSRZ_11950</name>
</gene>